<dbReference type="RefSeq" id="WP_275822072.1">
    <property type="nucleotide sequence ID" value="NZ_BAAANM010000027.1"/>
</dbReference>
<protein>
    <submittedName>
        <fullName evidence="1">Uncharacterized protein</fullName>
    </submittedName>
</protein>
<organism evidence="1 2">
    <name type="scientific">Streptantibioticus ferralitis</name>
    <dbReference type="NCBI Taxonomy" id="236510"/>
    <lineage>
        <taxon>Bacteria</taxon>
        <taxon>Bacillati</taxon>
        <taxon>Actinomycetota</taxon>
        <taxon>Actinomycetes</taxon>
        <taxon>Kitasatosporales</taxon>
        <taxon>Streptomycetaceae</taxon>
        <taxon>Streptantibioticus</taxon>
    </lineage>
</organism>
<reference evidence="1 2" key="1">
    <citation type="submission" date="2023-03" db="EMBL/GenBank/DDBJ databases">
        <title>Draft genome sequence of type strain Streptomyces ferralitis JCM 14344.</title>
        <authorList>
            <person name="Klaysubun C."/>
            <person name="Duangmal K."/>
        </authorList>
    </citation>
    <scope>NUCLEOTIDE SEQUENCE [LARGE SCALE GENOMIC DNA]</scope>
    <source>
        <strain evidence="1 2">JCM 14344</strain>
    </source>
</reference>
<gene>
    <name evidence="1" type="ORF">P2L57_36130</name>
</gene>
<name>A0ABT5ZB57_9ACTN</name>
<accession>A0ABT5ZB57</accession>
<evidence type="ECO:0000313" key="1">
    <source>
        <dbReference type="EMBL" id="MDF2260953.1"/>
    </source>
</evidence>
<dbReference type="Proteomes" id="UP001220022">
    <property type="component" value="Unassembled WGS sequence"/>
</dbReference>
<comment type="caution">
    <text evidence="1">The sequence shown here is derived from an EMBL/GenBank/DDBJ whole genome shotgun (WGS) entry which is preliminary data.</text>
</comment>
<sequence>MSTPPLPYQEACQECARLRAAERAARLDRNPSKEVDYRVMARRHLRVIHRVVSVVRA</sequence>
<dbReference type="EMBL" id="JARHTQ010000044">
    <property type="protein sequence ID" value="MDF2260953.1"/>
    <property type="molecule type" value="Genomic_DNA"/>
</dbReference>
<proteinExistence type="predicted"/>
<evidence type="ECO:0000313" key="2">
    <source>
        <dbReference type="Proteomes" id="UP001220022"/>
    </source>
</evidence>
<keyword evidence="2" id="KW-1185">Reference proteome</keyword>